<reference evidence="3 4" key="1">
    <citation type="submission" date="2024-03" db="EMBL/GenBank/DDBJ databases">
        <title>Community enrichment and isolation of bacterial strains for fucoidan degradation.</title>
        <authorList>
            <person name="Sichert A."/>
        </authorList>
    </citation>
    <scope>NUCLEOTIDE SEQUENCE [LARGE SCALE GENOMIC DNA]</scope>
    <source>
        <strain evidence="3 4">AS62</strain>
    </source>
</reference>
<feature type="transmembrane region" description="Helical" evidence="1">
    <location>
        <begin position="154"/>
        <end position="171"/>
    </location>
</feature>
<proteinExistence type="predicted"/>
<feature type="domain" description="EamA" evidence="2">
    <location>
        <begin position="39"/>
        <end position="144"/>
    </location>
</feature>
<dbReference type="PANTHER" id="PTHR22911">
    <property type="entry name" value="ACYL-MALONYL CONDENSING ENZYME-RELATED"/>
    <property type="match status" value="1"/>
</dbReference>
<evidence type="ECO:0000313" key="4">
    <source>
        <dbReference type="Proteomes" id="UP001477870"/>
    </source>
</evidence>
<organism evidence="3 4">
    <name type="scientific">Ahrensia kielensis</name>
    <dbReference type="NCBI Taxonomy" id="76980"/>
    <lineage>
        <taxon>Bacteria</taxon>
        <taxon>Pseudomonadati</taxon>
        <taxon>Pseudomonadota</taxon>
        <taxon>Alphaproteobacteria</taxon>
        <taxon>Hyphomicrobiales</taxon>
        <taxon>Ahrensiaceae</taxon>
        <taxon>Ahrensia</taxon>
    </lineage>
</organism>
<sequence>MNKTMLVKAALIMSFGMMFIPAGDTAGKWMTSGMTQQGAIAPVFVAWSRFALGSLLIIAAYAGRQFDFKIMTDWRIWLRGIFLMLGVVCILTALSTTPIADVFAAFFIGPIISYFLAGWLLKEPISGTRTALLFVGFCGVLLVVKPGFGLTIGHVWAVTAGLLYGCFLVSTKWLSHLSNSRSLLLSNLVVGAVLLAPWGIPATPQIDFNIGMLVFLSAAFSAIGNLLYVTATKMADASRLAPLVYVQLLSATILGIIIFDTVPDHLSLFGLALLLATGFIGFALRQTKKPSKAV</sequence>
<feature type="transmembrane region" description="Helical" evidence="1">
    <location>
        <begin position="102"/>
        <end position="121"/>
    </location>
</feature>
<feature type="transmembrane region" description="Helical" evidence="1">
    <location>
        <begin position="206"/>
        <end position="228"/>
    </location>
</feature>
<evidence type="ECO:0000259" key="2">
    <source>
        <dbReference type="Pfam" id="PF00892"/>
    </source>
</evidence>
<dbReference type="Proteomes" id="UP001477870">
    <property type="component" value="Unassembled WGS sequence"/>
</dbReference>
<dbReference type="InterPro" id="IPR037185">
    <property type="entry name" value="EmrE-like"/>
</dbReference>
<feature type="transmembrane region" description="Helical" evidence="1">
    <location>
        <begin position="76"/>
        <end position="96"/>
    </location>
</feature>
<comment type="caution">
    <text evidence="3">The sequence shown here is derived from an EMBL/GenBank/DDBJ whole genome shotgun (WGS) entry which is preliminary data.</text>
</comment>
<keyword evidence="1" id="KW-0472">Membrane</keyword>
<dbReference type="RefSeq" id="WP_342847263.1">
    <property type="nucleotide sequence ID" value="NZ_JBBMQO010000002.1"/>
</dbReference>
<feature type="transmembrane region" description="Helical" evidence="1">
    <location>
        <begin position="41"/>
        <end position="64"/>
    </location>
</feature>
<feature type="transmembrane region" description="Helical" evidence="1">
    <location>
        <begin position="240"/>
        <end position="259"/>
    </location>
</feature>
<keyword evidence="4" id="KW-1185">Reference proteome</keyword>
<protein>
    <submittedName>
        <fullName evidence="3">DMT family transporter</fullName>
    </submittedName>
</protein>
<name>A0ABU9T444_9HYPH</name>
<feature type="transmembrane region" description="Helical" evidence="1">
    <location>
        <begin position="130"/>
        <end position="148"/>
    </location>
</feature>
<dbReference type="InterPro" id="IPR000620">
    <property type="entry name" value="EamA_dom"/>
</dbReference>
<feature type="transmembrane region" description="Helical" evidence="1">
    <location>
        <begin position="183"/>
        <end position="200"/>
    </location>
</feature>
<keyword evidence="1" id="KW-1133">Transmembrane helix</keyword>
<dbReference type="SUPFAM" id="SSF103481">
    <property type="entry name" value="Multidrug resistance efflux transporter EmrE"/>
    <property type="match status" value="2"/>
</dbReference>
<keyword evidence="1" id="KW-0812">Transmembrane</keyword>
<evidence type="ECO:0000256" key="1">
    <source>
        <dbReference type="SAM" id="Phobius"/>
    </source>
</evidence>
<evidence type="ECO:0000313" key="3">
    <source>
        <dbReference type="EMBL" id="MEM5500893.1"/>
    </source>
</evidence>
<gene>
    <name evidence="3" type="ORF">WNY59_04760</name>
</gene>
<dbReference type="EMBL" id="JBBMQO010000002">
    <property type="protein sequence ID" value="MEM5500893.1"/>
    <property type="molecule type" value="Genomic_DNA"/>
</dbReference>
<dbReference type="Pfam" id="PF00892">
    <property type="entry name" value="EamA"/>
    <property type="match status" value="2"/>
</dbReference>
<feature type="domain" description="EamA" evidence="2">
    <location>
        <begin position="152"/>
        <end position="276"/>
    </location>
</feature>
<feature type="transmembrane region" description="Helical" evidence="1">
    <location>
        <begin position="265"/>
        <end position="284"/>
    </location>
</feature>
<accession>A0ABU9T444</accession>